<dbReference type="AlphaFoldDB" id="A0A6G1JX41"/>
<feature type="compositionally biased region" description="Low complexity" evidence="1">
    <location>
        <begin position="55"/>
        <end position="66"/>
    </location>
</feature>
<keyword evidence="3" id="KW-1185">Reference proteome</keyword>
<sequence>MRSSAIYADYPLPAPKSIQSQRAVGTSQTAEKPKQKNASRRKSWWSMLSSGKSNQQSRQPTQPAQQHGGQNTDKDPQNSDKGSQNSDKGSQNSDKGSQNSDKGTQNGDTHVARNGVAS</sequence>
<reference evidence="2" key="1">
    <citation type="journal article" date="2020" name="Stud. Mycol.">
        <title>101 Dothideomycetes genomes: a test case for predicting lifestyles and emergence of pathogens.</title>
        <authorList>
            <person name="Haridas S."/>
            <person name="Albert R."/>
            <person name="Binder M."/>
            <person name="Bloem J."/>
            <person name="Labutti K."/>
            <person name="Salamov A."/>
            <person name="Andreopoulos B."/>
            <person name="Baker S."/>
            <person name="Barry K."/>
            <person name="Bills G."/>
            <person name="Bluhm B."/>
            <person name="Cannon C."/>
            <person name="Castanera R."/>
            <person name="Culley D."/>
            <person name="Daum C."/>
            <person name="Ezra D."/>
            <person name="Gonzalez J."/>
            <person name="Henrissat B."/>
            <person name="Kuo A."/>
            <person name="Liang C."/>
            <person name="Lipzen A."/>
            <person name="Lutzoni F."/>
            <person name="Magnuson J."/>
            <person name="Mondo S."/>
            <person name="Nolan M."/>
            <person name="Ohm R."/>
            <person name="Pangilinan J."/>
            <person name="Park H.-J."/>
            <person name="Ramirez L."/>
            <person name="Alfaro M."/>
            <person name="Sun H."/>
            <person name="Tritt A."/>
            <person name="Yoshinaga Y."/>
            <person name="Zwiers L.-H."/>
            <person name="Turgeon B."/>
            <person name="Goodwin S."/>
            <person name="Spatafora J."/>
            <person name="Crous P."/>
            <person name="Grigoriev I."/>
        </authorList>
    </citation>
    <scope>NUCLEOTIDE SEQUENCE</scope>
    <source>
        <strain evidence="2">CBS 279.74</strain>
    </source>
</reference>
<accession>A0A6G1JX41</accession>
<protein>
    <submittedName>
        <fullName evidence="2">Uncharacterized protein</fullName>
    </submittedName>
</protein>
<feature type="compositionally biased region" description="Polar residues" evidence="1">
    <location>
        <begin position="79"/>
        <end position="108"/>
    </location>
</feature>
<dbReference type="EMBL" id="MU005779">
    <property type="protein sequence ID" value="KAF2705179.1"/>
    <property type="molecule type" value="Genomic_DNA"/>
</dbReference>
<evidence type="ECO:0000313" key="2">
    <source>
        <dbReference type="EMBL" id="KAF2705179.1"/>
    </source>
</evidence>
<feature type="region of interest" description="Disordered" evidence="1">
    <location>
        <begin position="1"/>
        <end position="118"/>
    </location>
</feature>
<name>A0A6G1JX41_9PLEO</name>
<evidence type="ECO:0000313" key="3">
    <source>
        <dbReference type="Proteomes" id="UP000799428"/>
    </source>
</evidence>
<evidence type="ECO:0000256" key="1">
    <source>
        <dbReference type="SAM" id="MobiDB-lite"/>
    </source>
</evidence>
<organism evidence="2 3">
    <name type="scientific">Pleomassaria siparia CBS 279.74</name>
    <dbReference type="NCBI Taxonomy" id="1314801"/>
    <lineage>
        <taxon>Eukaryota</taxon>
        <taxon>Fungi</taxon>
        <taxon>Dikarya</taxon>
        <taxon>Ascomycota</taxon>
        <taxon>Pezizomycotina</taxon>
        <taxon>Dothideomycetes</taxon>
        <taxon>Pleosporomycetidae</taxon>
        <taxon>Pleosporales</taxon>
        <taxon>Pleomassariaceae</taxon>
        <taxon>Pleomassaria</taxon>
    </lineage>
</organism>
<feature type="compositionally biased region" description="Polar residues" evidence="1">
    <location>
        <begin position="17"/>
        <end position="30"/>
    </location>
</feature>
<dbReference type="Proteomes" id="UP000799428">
    <property type="component" value="Unassembled WGS sequence"/>
</dbReference>
<proteinExistence type="predicted"/>
<gene>
    <name evidence="2" type="ORF">K504DRAFT_506136</name>
</gene>